<proteinExistence type="predicted"/>
<dbReference type="EMBL" id="CCKQ01013156">
    <property type="protein sequence ID" value="CDW84791.1"/>
    <property type="molecule type" value="Genomic_DNA"/>
</dbReference>
<sequence length="122" mass="14091">MNTSPKRVMLKLRNRTLNRFKASKIERREQKTKLIGKRFRVFVSIENGKRTLRILPFSGRLPKLATQSEKPVLAQKPSSPIKTVSPISKISLRKQSQLIGTSQMYLRNRNLMQQFRAIAVNA</sequence>
<name>A0A078AS46_STYLE</name>
<dbReference type="Proteomes" id="UP000039865">
    <property type="component" value="Unassembled WGS sequence"/>
</dbReference>
<accession>A0A078AS46</accession>
<evidence type="ECO:0000313" key="2">
    <source>
        <dbReference type="Proteomes" id="UP000039865"/>
    </source>
</evidence>
<dbReference type="InParanoid" id="A0A078AS46"/>
<evidence type="ECO:0000313" key="1">
    <source>
        <dbReference type="EMBL" id="CDW84791.1"/>
    </source>
</evidence>
<dbReference type="AlphaFoldDB" id="A0A078AS46"/>
<protein>
    <submittedName>
        <fullName evidence="1">Uncharacterized protein</fullName>
    </submittedName>
</protein>
<organism evidence="1 2">
    <name type="scientific">Stylonychia lemnae</name>
    <name type="common">Ciliate</name>
    <dbReference type="NCBI Taxonomy" id="5949"/>
    <lineage>
        <taxon>Eukaryota</taxon>
        <taxon>Sar</taxon>
        <taxon>Alveolata</taxon>
        <taxon>Ciliophora</taxon>
        <taxon>Intramacronucleata</taxon>
        <taxon>Spirotrichea</taxon>
        <taxon>Stichotrichia</taxon>
        <taxon>Sporadotrichida</taxon>
        <taxon>Oxytrichidae</taxon>
        <taxon>Stylonychinae</taxon>
        <taxon>Stylonychia</taxon>
    </lineage>
</organism>
<gene>
    <name evidence="1" type="primary">Contig15552.g16574</name>
    <name evidence="1" type="ORF">STYLEM_13859</name>
</gene>
<keyword evidence="2" id="KW-1185">Reference proteome</keyword>
<reference evidence="1 2" key="1">
    <citation type="submission" date="2014-06" db="EMBL/GenBank/DDBJ databases">
        <authorList>
            <person name="Swart Estienne"/>
        </authorList>
    </citation>
    <scope>NUCLEOTIDE SEQUENCE [LARGE SCALE GENOMIC DNA]</scope>
    <source>
        <strain evidence="1 2">130c</strain>
    </source>
</reference>